<reference evidence="3 4" key="1">
    <citation type="submission" date="2021-06" db="EMBL/GenBank/DDBJ databases">
        <authorList>
            <person name="Kallberg Y."/>
            <person name="Tangrot J."/>
            <person name="Rosling A."/>
        </authorList>
    </citation>
    <scope>NUCLEOTIDE SEQUENCE [LARGE SCALE GENOMIC DNA]</scope>
    <source>
        <strain evidence="3 4">120-4 pot B 10/14</strain>
    </source>
</reference>
<dbReference type="InterPro" id="IPR055854">
    <property type="entry name" value="DUF7431"/>
</dbReference>
<dbReference type="InterPro" id="IPR054586">
    <property type="entry name" value="MACPF_1_fungal"/>
</dbReference>
<evidence type="ECO:0000313" key="3">
    <source>
        <dbReference type="EMBL" id="CAG8505063.1"/>
    </source>
</evidence>
<dbReference type="Pfam" id="PF22693">
    <property type="entry name" value="MACPF_1"/>
    <property type="match status" value="1"/>
</dbReference>
<evidence type="ECO:0000259" key="2">
    <source>
        <dbReference type="Pfam" id="PF24209"/>
    </source>
</evidence>
<dbReference type="Pfam" id="PF24209">
    <property type="entry name" value="DUF7431"/>
    <property type="match status" value="1"/>
</dbReference>
<evidence type="ECO:0000313" key="4">
    <source>
        <dbReference type="Proteomes" id="UP000789901"/>
    </source>
</evidence>
<keyword evidence="4" id="KW-1185">Reference proteome</keyword>
<comment type="caution">
    <text evidence="3">The sequence shown here is derived from an EMBL/GenBank/DDBJ whole genome shotgun (WGS) entry which is preliminary data.</text>
</comment>
<protein>
    <submittedName>
        <fullName evidence="3">46500_t:CDS:1</fullName>
    </submittedName>
</protein>
<dbReference type="Proteomes" id="UP000789901">
    <property type="component" value="Unassembled WGS sequence"/>
</dbReference>
<feature type="domain" description="MACPF-like" evidence="1">
    <location>
        <begin position="190"/>
        <end position="395"/>
    </location>
</feature>
<dbReference type="EMBL" id="CAJVQB010000744">
    <property type="protein sequence ID" value="CAG8505063.1"/>
    <property type="molecule type" value="Genomic_DNA"/>
</dbReference>
<sequence length="705" mass="80129">MDESVENINANINTACIRTEDNGAKIRITIIILDYTANSGGNIVGHFTYVLYEKEKLSIVRAKLEKERNEDSNELHMGSNCYFLNRDKIQISKREEDSLDLSQIINDARELNIKRTNDLDWTLLIEKFDRGFISTNDNTIAYAQFPAFKIDVSKIKTKSRNDSIYSNIIIECKNDFEVLCKSNFILDAQISAKLPWLSIFLGLSQRASKEKLTSFENSIKYCCTKFQMAEIAFSKSCITPRDEFLQEIDNALNEGTDDIKIMKLRKISANYGHFYAQRIYFGGAIIKKTINSESSSRDHRSESIEVRPGVKTNVQSIESEANLGIIHEAINQTNSNNRSVDSGTRVIGGDPTKYHEDGVVHWQKSLTDFSKWGIIGYDKIYPIFQVLDNERRNKILEVLGQRILKANIIDITMNLKSEDPFIYQLNKELTEISNINECQIYASILSENNEDKKVYAVHVNYVTENTPVIVVHLVQCKKRSKNRSMRSRNKSNSSSIKLCWIIVGPPTSFDFDLTEFPIVLKSSNCSISKMNKQYIASIPEHQGCILGTCVLKAAEVKYPNKSKIVVGSHFTGEESACLFAYNLENRAEPVNDDVVSQRLTLNFCIVEANTGIPENSNFGRILVNWRKSRNQPEIFYGTKIESFPDISSCRRLIIVNQLFNSCSTNCQHGFLNANSEDFIYGSINSQRSANDKGKVSYLLIPFESQ</sequence>
<feature type="domain" description="DUF7431" evidence="2">
    <location>
        <begin position="403"/>
        <end position="586"/>
    </location>
</feature>
<name>A0ABM8W228_GIGMA</name>
<gene>
    <name evidence="3" type="ORF">GMARGA_LOCUS2393</name>
</gene>
<accession>A0ABM8W228</accession>
<organism evidence="3 4">
    <name type="scientific">Gigaspora margarita</name>
    <dbReference type="NCBI Taxonomy" id="4874"/>
    <lineage>
        <taxon>Eukaryota</taxon>
        <taxon>Fungi</taxon>
        <taxon>Fungi incertae sedis</taxon>
        <taxon>Mucoromycota</taxon>
        <taxon>Glomeromycotina</taxon>
        <taxon>Glomeromycetes</taxon>
        <taxon>Diversisporales</taxon>
        <taxon>Gigasporaceae</taxon>
        <taxon>Gigaspora</taxon>
    </lineage>
</organism>
<evidence type="ECO:0000259" key="1">
    <source>
        <dbReference type="Pfam" id="PF22693"/>
    </source>
</evidence>
<proteinExistence type="predicted"/>